<evidence type="ECO:0000256" key="3">
    <source>
        <dbReference type="SAM" id="Coils"/>
    </source>
</evidence>
<gene>
    <name evidence="5" type="primary">SMCHD1</name>
    <name evidence="5" type="synonym">smchd1</name>
</gene>
<dbReference type="GO" id="GO:0051276">
    <property type="term" value="P:chromosome organization"/>
    <property type="evidence" value="ECO:0007669"/>
    <property type="project" value="InterPro"/>
</dbReference>
<dbReference type="InterPro" id="IPR058611">
    <property type="entry name" value="Ig_SMCHD1_1st"/>
</dbReference>
<dbReference type="Pfam" id="PF26197">
    <property type="entry name" value="Ig_SMCHD1_5th"/>
    <property type="match status" value="1"/>
</dbReference>
<evidence type="ECO:0000256" key="2">
    <source>
        <dbReference type="ARBA" id="ARBA00022454"/>
    </source>
</evidence>
<dbReference type="Pfam" id="PF26195">
    <property type="entry name" value="Ig_SMCHD1_2nd"/>
    <property type="match status" value="1"/>
</dbReference>
<proteinExistence type="predicted"/>
<dbReference type="Pfam" id="PF26198">
    <property type="entry name" value="Ig_SMCHD1_6th"/>
    <property type="match status" value="1"/>
</dbReference>
<feature type="domain" description="SMC hinge" evidence="4">
    <location>
        <begin position="1509"/>
        <end position="1633"/>
    </location>
</feature>
<dbReference type="Pfam" id="PF26201">
    <property type="entry name" value="Ig_SMCHD1_7th"/>
    <property type="match status" value="1"/>
</dbReference>
<dbReference type="Gene3D" id="1.20.1060.20">
    <property type="match status" value="1"/>
</dbReference>
<evidence type="ECO:0000313" key="5">
    <source>
        <dbReference type="Ensembl" id="ENSONIP00000039746.1"/>
    </source>
</evidence>
<dbReference type="GeneTree" id="ENSGT00390000006950"/>
<dbReference type="Proteomes" id="UP000005207">
    <property type="component" value="Linkage group LG9"/>
</dbReference>
<dbReference type="InterPro" id="IPR055109">
    <property type="entry name" value="SMCHD1_S5"/>
</dbReference>
<dbReference type="GO" id="GO:0006302">
    <property type="term" value="P:double-strand break repair"/>
    <property type="evidence" value="ECO:0007669"/>
    <property type="project" value="InterPro"/>
</dbReference>
<protein>
    <submittedName>
        <fullName evidence="5">Structural maintenance of chromosomes flexible hinge domain containing 1</fullName>
    </submittedName>
</protein>
<name>A0A669BZB9_ORENI</name>
<dbReference type="Pfam" id="PF26199">
    <property type="entry name" value="Ig_SMCHD1_8th"/>
    <property type="match status" value="1"/>
</dbReference>
<evidence type="ECO:0000313" key="6">
    <source>
        <dbReference type="Proteomes" id="UP000005207"/>
    </source>
</evidence>
<dbReference type="InterPro" id="IPR058617">
    <property type="entry name" value="Ig_SMCHD1_7th"/>
</dbReference>
<dbReference type="GO" id="GO:0005524">
    <property type="term" value="F:ATP binding"/>
    <property type="evidence" value="ECO:0007669"/>
    <property type="project" value="InterPro"/>
</dbReference>
<dbReference type="InterPro" id="IPR058615">
    <property type="entry name" value="Ig_SMCHD1_6th"/>
</dbReference>
<dbReference type="InterPro" id="IPR058613">
    <property type="entry name" value="Ig_SMCHD1_4th"/>
</dbReference>
<reference evidence="6" key="1">
    <citation type="submission" date="2012-01" db="EMBL/GenBank/DDBJ databases">
        <title>The Genome Sequence of Oreochromis niloticus (Nile Tilapia).</title>
        <authorList>
            <consortium name="Broad Institute Genome Assembly Team"/>
            <consortium name="Broad Institute Sequencing Platform"/>
            <person name="Di Palma F."/>
            <person name="Johnson J."/>
            <person name="Lander E.S."/>
            <person name="Lindblad-Toh K."/>
        </authorList>
    </citation>
    <scope>NUCLEOTIDE SEQUENCE [LARGE SCALE GENOMIC DNA]</scope>
</reference>
<dbReference type="Gene3D" id="3.30.565.10">
    <property type="entry name" value="Histidine kinase-like ATPase, C-terminal domain"/>
    <property type="match status" value="1"/>
</dbReference>
<reference evidence="5" key="2">
    <citation type="submission" date="2025-08" db="UniProtKB">
        <authorList>
            <consortium name="Ensembl"/>
        </authorList>
    </citation>
    <scope>IDENTIFICATION</scope>
</reference>
<dbReference type="InterPro" id="IPR038892">
    <property type="entry name" value="SMCHD1"/>
</dbReference>
<sequence length="1763" mass="198023">MLTSASQCRSAAASLQQGEKKIRVYDLRLETEAKTFKLFKIAGRDFNDFLQALHKVFGIPSSETFVVATTDRIVLDFDRFKELQDGTTLYLLQHEHQVLPTATVENISFMPHYDTLIKGGTYEYYASENKESLAYPLAELIDNSLSATAKNTGTRIIEIRMQFDESLGKPAVIVLDNGRGMTTKQLNKWAVYRHSKFTKETEEDYVRPDPVPRSLNSDISYFGVGGKQAVFHFGNVVRMISKPVGLPDVHELVLSEEEFERKEKNKEDIYSTTILNRKPGDFSHVSEDERFLRTIIDEERGKESFTAVVITGLKEKHISFLKENFDAWTRHLAHIYHYYIHGINGNDLRQGSKKTAQQPTIDIQITLREKPNKCPRVLNLREVDDDMQTLYINSAADTFEFKASAGPGGGTVEGVLRYHPFLYDKETYPKYPEDPKDPKDTCNEERKIFECFWNGRLIPGTKVAEFDWCSRKHNSRTALDIPPECYRRLSGVLFTDDNFQVTTNKMTFMDLELKLKNNQTIFSLVQNGQKSFRGNIQKEFTQWLRTCNENFDKQIKFVGFKEIKTRTDVPTKKMQHPWAVFSAIEWGGKTYKTGQLVKTHNTNPILYGKVVQFLLYGNFDGDVYATGGQVEPKALWDMTKIVPISKIDKTATDEAIKKNIDSDSEKLPDKLNVEWPNGNPLQNNDILSAGTTLGKILQYKELAAYVAPHLVNTGFWFKKMDHLTELGKYTLNLNTVVHETNAVSFGGRALPKFTLKFTIKEGEAASFDISAMSPTLRVGVPFDIPLQIKDGYGHSTTLTSKLRPELKCCGLDLSYETFSSSGTTFTIKNFFLIFLNVSLILCCFSGIPHSLHVKPEETSIDVENGDQVTFHVEIHDEAGNITANPKQIVRCEVKGFPPVVTDCSSTGAGQLVTKPINLKIIKGEQQDLKSYKNIPLVIKGLRVLPSTRVSVMELYSQDNENLVLRNSEKIEWIAGGLLENLFYKLYDEADREVPLTAEIASMIKVNWTGDVFLEDLVQGKLPDLQVPKRVGEQRFYQVSYQDQSVSVSFTIVPRPDEPERLNVALPQTTVKLGEILSGNISLELVDQFDNLTKTLTPTCVNHIKVEAEGLDKSAITFKWQSSCAAMVTGIRFESGSLGPRELRFSYSDFVERVSIKVTAGLPAQLKLISAPEQPLQVLNDHGISKPFVVQLCDDWGNPSPDQRVVVDLKTSPPGLTVKTNVISQPVNAEGKASFVVNGLSGPKGCYQLQFKGSFNKKPIPGPSVSLTVLPDPKKPVSLSVEYDTSVKFFAGSKFPVFSVTVVSDEGSPITTFNPAAVAMFIWDGVSSGKKPPERIRINVVANQPVKLGPVSQTPTPVVSYSKDIASRTLVENMTLKIMDLYGNPAGEDLGGKVIITIKSSDGERNKSFPLFETGASSLAINLVEGKAHIPRLAIRENSPGDNSSTYVLVFKPEVYAHLITLAAFELPFLFYNDAQNQQKMSELTRKKDELSSAIEKYNETLRTYEELLKLLTGKVGHLAVVQDDAAAWVISWHIRGDMDCVITKTTEAAQRIYRDTQGRQQVMALDSVLVSPGNRPLPHIRNGYPLFEPHGNPVYARELLIYPCDPESCDIVFKNILGDTILIDDLDSANNYRRAVVQNRIQCPTILTRQGDRVSGRGKFGGAQNRAPPMATLHMFGAPLPQQYHSLMEQIELLRQYCSAVSKREEIERERDDHVKKIASPDVQQKEKDLEDKKRQLREIEKELGMLFEKGVDDFILILLNFN</sequence>
<reference evidence="5" key="3">
    <citation type="submission" date="2025-09" db="UniProtKB">
        <authorList>
            <consortium name="Ensembl"/>
        </authorList>
    </citation>
    <scope>IDENTIFICATION</scope>
</reference>
<dbReference type="PANTHER" id="PTHR22640:SF2">
    <property type="entry name" value="STRUCTURAL MAINTENANCE OF CHROMOSOMES FLEXIBLE HINGE DOMAIN-CONTAINING PROTEIN 1"/>
    <property type="match status" value="1"/>
</dbReference>
<dbReference type="Ensembl" id="ENSONIT00000076303.1">
    <property type="protein sequence ID" value="ENSONIP00000039746.1"/>
    <property type="gene ID" value="ENSONIG00000006096.2"/>
</dbReference>
<dbReference type="Pfam" id="PF13589">
    <property type="entry name" value="HATPase_c_3"/>
    <property type="match status" value="1"/>
</dbReference>
<organism evidence="5 6">
    <name type="scientific">Oreochromis niloticus</name>
    <name type="common">Nile tilapia</name>
    <name type="synonym">Tilapia nilotica</name>
    <dbReference type="NCBI Taxonomy" id="8128"/>
    <lineage>
        <taxon>Eukaryota</taxon>
        <taxon>Metazoa</taxon>
        <taxon>Chordata</taxon>
        <taxon>Craniata</taxon>
        <taxon>Vertebrata</taxon>
        <taxon>Euteleostomi</taxon>
        <taxon>Actinopterygii</taxon>
        <taxon>Neopterygii</taxon>
        <taxon>Teleostei</taxon>
        <taxon>Neoteleostei</taxon>
        <taxon>Acanthomorphata</taxon>
        <taxon>Ovalentaria</taxon>
        <taxon>Cichlomorphae</taxon>
        <taxon>Cichliformes</taxon>
        <taxon>Cichlidae</taxon>
        <taxon>African cichlids</taxon>
        <taxon>Pseudocrenilabrinae</taxon>
        <taxon>Oreochromini</taxon>
        <taxon>Oreochromis</taxon>
    </lineage>
</organism>
<dbReference type="Pfam" id="PF06470">
    <property type="entry name" value="SMC_hinge"/>
    <property type="match status" value="1"/>
</dbReference>
<dbReference type="PANTHER" id="PTHR22640">
    <property type="entry name" value="STRUCTURAL MAINTENANCE OF CHROMOSOMES FLEXIBLE HINGE DOMAIN-CONTAINING PROTEIN 1"/>
    <property type="match status" value="1"/>
</dbReference>
<evidence type="ECO:0000256" key="1">
    <source>
        <dbReference type="ARBA" id="ARBA00004286"/>
    </source>
</evidence>
<dbReference type="SMART" id="SM00968">
    <property type="entry name" value="SMC_hinge"/>
    <property type="match status" value="1"/>
</dbReference>
<keyword evidence="3" id="KW-0175">Coiled coil</keyword>
<dbReference type="InterPro" id="IPR036277">
    <property type="entry name" value="SMC_hinge_sf"/>
</dbReference>
<keyword evidence="6" id="KW-1185">Reference proteome</keyword>
<dbReference type="InterPro" id="IPR058614">
    <property type="entry name" value="Ig_SMCHD1_5th"/>
</dbReference>
<dbReference type="Pfam" id="PF26196">
    <property type="entry name" value="Ig_SMCHD1_4th"/>
    <property type="match status" value="1"/>
</dbReference>
<dbReference type="InterPro" id="IPR010935">
    <property type="entry name" value="SMC_hinge"/>
</dbReference>
<dbReference type="InterPro" id="IPR058612">
    <property type="entry name" value="Ig_SMCHD1_2nd"/>
</dbReference>
<feature type="coiled-coil region" evidence="3">
    <location>
        <begin position="1723"/>
        <end position="1750"/>
    </location>
</feature>
<comment type="subcellular location">
    <subcellularLocation>
        <location evidence="1">Chromosome</location>
    </subcellularLocation>
</comment>
<keyword evidence="2" id="KW-0158">Chromosome</keyword>
<dbReference type="InterPro" id="IPR036890">
    <property type="entry name" value="HATPase_C_sf"/>
</dbReference>
<dbReference type="Gene3D" id="3.30.70.1620">
    <property type="match status" value="1"/>
</dbReference>
<dbReference type="GO" id="GO:0005694">
    <property type="term" value="C:chromosome"/>
    <property type="evidence" value="ECO:0007669"/>
    <property type="project" value="UniProtKB-SubCell"/>
</dbReference>
<feature type="coiled-coil region" evidence="3">
    <location>
        <begin position="1480"/>
        <end position="1514"/>
    </location>
</feature>
<evidence type="ECO:0000259" key="4">
    <source>
        <dbReference type="SMART" id="SM00968"/>
    </source>
</evidence>
<dbReference type="InterPro" id="IPR058616">
    <property type="entry name" value="Ig_SMCHD1_8th"/>
</dbReference>
<dbReference type="SUPFAM" id="SSF55874">
    <property type="entry name" value="ATPase domain of HSP90 chaperone/DNA topoisomerase II/histidine kinase"/>
    <property type="match status" value="1"/>
</dbReference>
<accession>A0A669BZB9</accession>
<dbReference type="Pfam" id="PF26194">
    <property type="entry name" value="Ig_SMCHD1_1st"/>
    <property type="match status" value="2"/>
</dbReference>
<dbReference type="Pfam" id="PF22899">
    <property type="entry name" value="SMCHD1_S5"/>
    <property type="match status" value="1"/>
</dbReference>
<dbReference type="SUPFAM" id="SSF75553">
    <property type="entry name" value="Smc hinge domain"/>
    <property type="match status" value="1"/>
</dbReference>